<dbReference type="InterPro" id="IPR002347">
    <property type="entry name" value="SDR_fam"/>
</dbReference>
<evidence type="ECO:0000256" key="2">
    <source>
        <dbReference type="ARBA" id="ARBA00023002"/>
    </source>
</evidence>
<accession>A0A0B4D7N4</accession>
<dbReference type="Pfam" id="PF00106">
    <property type="entry name" value="adh_short"/>
    <property type="match status" value="1"/>
</dbReference>
<evidence type="ECO:0000313" key="4">
    <source>
        <dbReference type="EMBL" id="KIC62721.1"/>
    </source>
</evidence>
<dbReference type="OrthoDB" id="1235794at2"/>
<dbReference type="PANTHER" id="PTHR43976">
    <property type="entry name" value="SHORT CHAIN DEHYDROGENASE"/>
    <property type="match status" value="1"/>
</dbReference>
<dbReference type="FunFam" id="3.40.50.720:FF:000084">
    <property type="entry name" value="Short-chain dehydrogenase reductase"/>
    <property type="match status" value="1"/>
</dbReference>
<name>A0A0B4D7N4_9FLAO</name>
<dbReference type="InterPro" id="IPR020904">
    <property type="entry name" value="Sc_DH/Rdtase_CS"/>
</dbReference>
<dbReference type="Gene3D" id="3.40.50.720">
    <property type="entry name" value="NAD(P)-binding Rossmann-like Domain"/>
    <property type="match status" value="1"/>
</dbReference>
<dbReference type="EMBL" id="JWTA01000008">
    <property type="protein sequence ID" value="KIC62721.1"/>
    <property type="molecule type" value="Genomic_DNA"/>
</dbReference>
<dbReference type="STRING" id="363331.RM51_11060"/>
<comment type="caution">
    <text evidence="4">The sequence shown here is derived from an EMBL/GenBank/DDBJ whole genome shotgun (WGS) entry which is preliminary data.</text>
</comment>
<dbReference type="PRINTS" id="PR00080">
    <property type="entry name" value="SDRFAMILY"/>
</dbReference>
<dbReference type="InterPro" id="IPR051911">
    <property type="entry name" value="SDR_oxidoreductase"/>
</dbReference>
<dbReference type="SUPFAM" id="SSF51735">
    <property type="entry name" value="NAD(P)-binding Rossmann-fold domains"/>
    <property type="match status" value="1"/>
</dbReference>
<dbReference type="PANTHER" id="PTHR43976:SF16">
    <property type="entry name" value="SHORT-CHAIN DEHYDROGENASE_REDUCTASE FAMILY PROTEIN"/>
    <property type="match status" value="1"/>
</dbReference>
<evidence type="ECO:0000256" key="3">
    <source>
        <dbReference type="RuleBase" id="RU000363"/>
    </source>
</evidence>
<dbReference type="InterPro" id="IPR036291">
    <property type="entry name" value="NAD(P)-bd_dom_sf"/>
</dbReference>
<dbReference type="PRINTS" id="PR00081">
    <property type="entry name" value="GDHRDH"/>
</dbReference>
<protein>
    <submittedName>
        <fullName evidence="4">Short-chain dehydrogenase</fullName>
    </submittedName>
</protein>
<dbReference type="RefSeq" id="WP_039369096.1">
    <property type="nucleotide sequence ID" value="NZ_JWTA01000008.1"/>
</dbReference>
<dbReference type="CDD" id="cd05374">
    <property type="entry name" value="17beta-HSD-like_SDR_c"/>
    <property type="match status" value="1"/>
</dbReference>
<dbReference type="NCBIfam" id="NF004824">
    <property type="entry name" value="PRK06180.1"/>
    <property type="match status" value="1"/>
</dbReference>
<keyword evidence="5" id="KW-1185">Reference proteome</keyword>
<organism evidence="4 5">
    <name type="scientific">Chryseobacterium taiwanense</name>
    <dbReference type="NCBI Taxonomy" id="363331"/>
    <lineage>
        <taxon>Bacteria</taxon>
        <taxon>Pseudomonadati</taxon>
        <taxon>Bacteroidota</taxon>
        <taxon>Flavobacteriia</taxon>
        <taxon>Flavobacteriales</taxon>
        <taxon>Weeksellaceae</taxon>
        <taxon>Chryseobacterium group</taxon>
        <taxon>Chryseobacterium</taxon>
    </lineage>
</organism>
<sequence>MSNTKNSKVWLITGASRGFGLEITKAALAAGDKVVGTVRKQPENLSQEINNENFFAVTMDVTNEEQIQKAVDAALTHFGRIDVLVNNAGFGLLSAIEEGSDAENRKMYDTNVFGLLNVTRSVLPYLRAQRSGHIINISSVGGLRASAGWGLYCATKFAVEGITEALAIETAPLGIHATVVAPGYFRTNFLDGSSLNTAKNLIEDYAETSGKMREAASQISYNQPGDPKKFAQVIVKLAASEHPPVHLPVGKDTLHYFQQKMEKFNTEIGQWYDTITSTDHDDVAEQVSLETKN</sequence>
<dbReference type="GO" id="GO:0016491">
    <property type="term" value="F:oxidoreductase activity"/>
    <property type="evidence" value="ECO:0007669"/>
    <property type="project" value="UniProtKB-KW"/>
</dbReference>
<reference evidence="4 5" key="1">
    <citation type="submission" date="2014-12" db="EMBL/GenBank/DDBJ databases">
        <title>Genome sequencing of Chryseobacterium taiwanense TPW19.</title>
        <authorList>
            <person name="Tan P.W."/>
            <person name="Chan K.-G."/>
        </authorList>
    </citation>
    <scope>NUCLEOTIDE SEQUENCE [LARGE SCALE GENOMIC DNA]</scope>
    <source>
        <strain evidence="4 5">TPW19</strain>
    </source>
</reference>
<comment type="similarity">
    <text evidence="1 3">Belongs to the short-chain dehydrogenases/reductases (SDR) family.</text>
</comment>
<proteinExistence type="inferred from homology"/>
<evidence type="ECO:0000313" key="5">
    <source>
        <dbReference type="Proteomes" id="UP000031167"/>
    </source>
</evidence>
<dbReference type="Proteomes" id="UP000031167">
    <property type="component" value="Unassembled WGS sequence"/>
</dbReference>
<dbReference type="AlphaFoldDB" id="A0A0B4D7N4"/>
<evidence type="ECO:0000256" key="1">
    <source>
        <dbReference type="ARBA" id="ARBA00006484"/>
    </source>
</evidence>
<dbReference type="PROSITE" id="PS00061">
    <property type="entry name" value="ADH_SHORT"/>
    <property type="match status" value="1"/>
</dbReference>
<keyword evidence="2" id="KW-0560">Oxidoreductase</keyword>
<gene>
    <name evidence="4" type="ORF">RM51_11060</name>
</gene>